<organism evidence="1 2">
    <name type="scientific">Phytophthora nicotianae CJ01A1</name>
    <dbReference type="NCBI Taxonomy" id="1317063"/>
    <lineage>
        <taxon>Eukaryota</taxon>
        <taxon>Sar</taxon>
        <taxon>Stramenopiles</taxon>
        <taxon>Oomycota</taxon>
        <taxon>Peronosporomycetes</taxon>
        <taxon>Peronosporales</taxon>
        <taxon>Peronosporaceae</taxon>
        <taxon>Phytophthora</taxon>
    </lineage>
</organism>
<evidence type="ECO:0000313" key="2">
    <source>
        <dbReference type="Proteomes" id="UP000018958"/>
    </source>
</evidence>
<accession>W2WNK5</accession>
<comment type="caution">
    <text evidence="1">The sequence shown here is derived from an EMBL/GenBank/DDBJ whole genome shotgun (WGS) entry which is preliminary data.</text>
</comment>
<gene>
    <name evidence="1" type="ORF">F441_12612</name>
</gene>
<protein>
    <submittedName>
        <fullName evidence="1">Uncharacterized protein</fullName>
    </submittedName>
</protein>
<dbReference type="EMBL" id="ANIX01002463">
    <property type="protein sequence ID" value="ETP11927.1"/>
    <property type="molecule type" value="Genomic_DNA"/>
</dbReference>
<sequence length="113" mass="12351">MPTPPSSARTHFEAIDRSGNKSNKFHQCRLCLAAARLALRVGASSVLVEDIRARKGILKPISRTAATLQAGQNRAHKNFDRTVDMMTSANCHRCRLENNPRSPTTSLSALIPA</sequence>
<evidence type="ECO:0000313" key="1">
    <source>
        <dbReference type="EMBL" id="ETP11927.1"/>
    </source>
</evidence>
<dbReference type="AlphaFoldDB" id="W2WNK5"/>
<dbReference type="Proteomes" id="UP000018958">
    <property type="component" value="Unassembled WGS sequence"/>
</dbReference>
<reference evidence="1 2" key="1">
    <citation type="submission" date="2013-11" db="EMBL/GenBank/DDBJ databases">
        <title>The Genome Sequence of Phytophthora parasitica CJ01A1.</title>
        <authorList>
            <consortium name="The Broad Institute Genomics Platform"/>
            <person name="Russ C."/>
            <person name="Tyler B."/>
            <person name="Panabieres F."/>
            <person name="Shan W."/>
            <person name="Tripathy S."/>
            <person name="Grunwald N."/>
            <person name="Machado M."/>
            <person name="Johnson C.S."/>
            <person name="Walker B."/>
            <person name="Young S.K."/>
            <person name="Zeng Q."/>
            <person name="Gargeya S."/>
            <person name="Fitzgerald M."/>
            <person name="Haas B."/>
            <person name="Abouelleil A."/>
            <person name="Allen A.W."/>
            <person name="Alvarado L."/>
            <person name="Arachchi H.M."/>
            <person name="Berlin A.M."/>
            <person name="Chapman S.B."/>
            <person name="Gainer-Dewar J."/>
            <person name="Goldberg J."/>
            <person name="Griggs A."/>
            <person name="Gujja S."/>
            <person name="Hansen M."/>
            <person name="Howarth C."/>
            <person name="Imamovic A."/>
            <person name="Ireland A."/>
            <person name="Larimer J."/>
            <person name="McCowan C."/>
            <person name="Murphy C."/>
            <person name="Pearson M."/>
            <person name="Poon T.W."/>
            <person name="Priest M."/>
            <person name="Roberts A."/>
            <person name="Saif S."/>
            <person name="Shea T."/>
            <person name="Sisk P."/>
            <person name="Sykes S."/>
            <person name="Wortman J."/>
            <person name="Nusbaum C."/>
            <person name="Birren B."/>
        </authorList>
    </citation>
    <scope>NUCLEOTIDE SEQUENCE [LARGE SCALE GENOMIC DNA]</scope>
    <source>
        <strain evidence="1 2">CJ01A1</strain>
    </source>
</reference>
<proteinExistence type="predicted"/>
<name>W2WNK5_PHYNI</name>